<feature type="compositionally biased region" description="Basic and acidic residues" evidence="1">
    <location>
        <begin position="578"/>
        <end position="590"/>
    </location>
</feature>
<proteinExistence type="predicted"/>
<dbReference type="RefSeq" id="XP_022251069.1">
    <property type="nucleotide sequence ID" value="XM_022395361.1"/>
</dbReference>
<organism evidence="2 3">
    <name type="scientific">Limulus polyphemus</name>
    <name type="common">Atlantic horseshoe crab</name>
    <dbReference type="NCBI Taxonomy" id="6850"/>
    <lineage>
        <taxon>Eukaryota</taxon>
        <taxon>Metazoa</taxon>
        <taxon>Ecdysozoa</taxon>
        <taxon>Arthropoda</taxon>
        <taxon>Chelicerata</taxon>
        <taxon>Merostomata</taxon>
        <taxon>Xiphosura</taxon>
        <taxon>Limulidae</taxon>
        <taxon>Limulus</taxon>
    </lineage>
</organism>
<name>A0ABM1T5B3_LIMPO</name>
<sequence length="597" mass="67872">MKTVHKKYLPLKGKIIYFDLRSVQQKKQLSELFQHLGGIEEEFLVKEINYVVTDRKQKITGNSSQEDQSPVASISSPFGTTSAGLPGSVSSPLMIDFSVPQNKRAQPVLSRGKALVDRANKTIKGTTDVFEFCNQWRIKVVHLSSVLIWLDKLKKKQLLNVHDQQKQNEKNEYPKNSIELTRLQDIFIKIEDIKHYYRTLYKLLGQWPEMDFTTSKGSCPFSTLKPNVCRDHMTGGFVAEQQDITTTSSTPHLTTRSHREVLLNIENDQTLKEALADLPSVDQFLDEDFQLKTLANSSCLSDESSYDLSNSHLARTKQKHSQTIAVSVKQNQTFQNTSLTEVSGSKAVKKTWQNENRKSLQTGNILAETNVTSCFRRRLTYKCSSTSVSSMVQSQKKRKLSSKGDGNYVEHSQISKHAHSEGKENLMEKETVCDSYKMSDQYTTCYLNELYERDSADPLNLSKNVGNSSSVISLVSGNYHAKPYVYEWDVPLVSEHYHAKPYVHEWDVTTEKCPLCASCIYFQHSHYQEDQPLDLRTSCRGDTVPLDLSMNSKNASEIFNSSASNINQKECSNVISDDEPKQETKKDYSNHTKMQTV</sequence>
<feature type="region of interest" description="Disordered" evidence="1">
    <location>
        <begin position="571"/>
        <end position="597"/>
    </location>
</feature>
<dbReference type="PANTHER" id="PTHR15375:SF26">
    <property type="entry name" value="PROTEIN CHIFFON"/>
    <property type="match status" value="1"/>
</dbReference>
<evidence type="ECO:0000313" key="3">
    <source>
        <dbReference type="RefSeq" id="XP_022251069.1"/>
    </source>
</evidence>
<evidence type="ECO:0000313" key="2">
    <source>
        <dbReference type="Proteomes" id="UP000694941"/>
    </source>
</evidence>
<protein>
    <submittedName>
        <fullName evidence="3">Uncharacterized protein LOC111087728</fullName>
    </submittedName>
</protein>
<dbReference type="PANTHER" id="PTHR15375">
    <property type="entry name" value="ACTIVATOR OF S-PHASE KINASE-RELATED"/>
    <property type="match status" value="1"/>
</dbReference>
<evidence type="ECO:0000256" key="1">
    <source>
        <dbReference type="SAM" id="MobiDB-lite"/>
    </source>
</evidence>
<dbReference type="Proteomes" id="UP000694941">
    <property type="component" value="Unplaced"/>
</dbReference>
<dbReference type="GeneID" id="111087728"/>
<keyword evidence="2" id="KW-1185">Reference proteome</keyword>
<dbReference type="InterPro" id="IPR051590">
    <property type="entry name" value="Replication_Regulatory_Kinase"/>
</dbReference>
<gene>
    <name evidence="3" type="primary">LOC111087728</name>
</gene>
<accession>A0ABM1T5B3</accession>
<reference evidence="3" key="1">
    <citation type="submission" date="2025-08" db="UniProtKB">
        <authorList>
            <consortium name="RefSeq"/>
        </authorList>
    </citation>
    <scope>IDENTIFICATION</scope>
    <source>
        <tissue evidence="3">Muscle</tissue>
    </source>
</reference>